<feature type="domain" description="CFEM" evidence="7">
    <location>
        <begin position="32"/>
        <end position="149"/>
    </location>
</feature>
<keyword evidence="4" id="KW-1015">Disulfide bond</keyword>
<dbReference type="OrthoDB" id="3267106at2759"/>
<dbReference type="AlphaFoldDB" id="A0A0C9Y6J9"/>
<evidence type="ECO:0000256" key="2">
    <source>
        <dbReference type="ARBA" id="ARBA00022525"/>
    </source>
</evidence>
<keyword evidence="9" id="KW-1185">Reference proteome</keyword>
<evidence type="ECO:0000256" key="5">
    <source>
        <dbReference type="SAM" id="MobiDB-lite"/>
    </source>
</evidence>
<dbReference type="GO" id="GO:0005576">
    <property type="term" value="C:extracellular region"/>
    <property type="evidence" value="ECO:0007669"/>
    <property type="project" value="UniProtKB-SubCell"/>
</dbReference>
<feature type="chain" id="PRO_5002206301" description="CFEM domain-containing protein" evidence="6">
    <location>
        <begin position="21"/>
        <end position="196"/>
    </location>
</feature>
<evidence type="ECO:0000256" key="4">
    <source>
        <dbReference type="ARBA" id="ARBA00023157"/>
    </source>
</evidence>
<evidence type="ECO:0000256" key="3">
    <source>
        <dbReference type="ARBA" id="ARBA00022729"/>
    </source>
</evidence>
<comment type="subcellular location">
    <subcellularLocation>
        <location evidence="1">Secreted</location>
    </subcellularLocation>
</comment>
<proteinExistence type="predicted"/>
<evidence type="ECO:0000256" key="1">
    <source>
        <dbReference type="ARBA" id="ARBA00004613"/>
    </source>
</evidence>
<evidence type="ECO:0000256" key="6">
    <source>
        <dbReference type="SAM" id="SignalP"/>
    </source>
</evidence>
<organism evidence="8 9">
    <name type="scientific">Laccaria amethystina LaAM-08-1</name>
    <dbReference type="NCBI Taxonomy" id="1095629"/>
    <lineage>
        <taxon>Eukaryota</taxon>
        <taxon>Fungi</taxon>
        <taxon>Dikarya</taxon>
        <taxon>Basidiomycota</taxon>
        <taxon>Agaricomycotina</taxon>
        <taxon>Agaricomycetes</taxon>
        <taxon>Agaricomycetidae</taxon>
        <taxon>Agaricales</taxon>
        <taxon>Agaricineae</taxon>
        <taxon>Hydnangiaceae</taxon>
        <taxon>Laccaria</taxon>
    </lineage>
</organism>
<keyword evidence="2" id="KW-0964">Secreted</keyword>
<feature type="signal peptide" evidence="6">
    <location>
        <begin position="1"/>
        <end position="20"/>
    </location>
</feature>
<dbReference type="HOGENOM" id="CLU_094660_0_0_1"/>
<sequence>MLPILLLIVCQLTSTAWVSATLVPSSTFPTLSSTSTAPMGASSSTSASASNSTTTATPTSSAEFPSLSGYSSCANCTSLVDVNCFCISTNFTQSFTGCIGQGCPAELSSAEALAQQFCNVASSKPSLSFSITSIPSSSSSSSSTVPTTTTTPTTTSSAPSTSTTTSTSSAATDGLHSIYGTIMGVLAISLAIHVME</sequence>
<reference evidence="8 9" key="1">
    <citation type="submission" date="2014-04" db="EMBL/GenBank/DDBJ databases">
        <authorList>
            <consortium name="DOE Joint Genome Institute"/>
            <person name="Kuo A."/>
            <person name="Kohler A."/>
            <person name="Nagy L.G."/>
            <person name="Floudas D."/>
            <person name="Copeland A."/>
            <person name="Barry K.W."/>
            <person name="Cichocki N."/>
            <person name="Veneault-Fourrey C."/>
            <person name="LaButti K."/>
            <person name="Lindquist E.A."/>
            <person name="Lipzen A."/>
            <person name="Lundell T."/>
            <person name="Morin E."/>
            <person name="Murat C."/>
            <person name="Sun H."/>
            <person name="Tunlid A."/>
            <person name="Henrissat B."/>
            <person name="Grigoriev I.V."/>
            <person name="Hibbett D.S."/>
            <person name="Martin F."/>
            <person name="Nordberg H.P."/>
            <person name="Cantor M.N."/>
            <person name="Hua S.X."/>
        </authorList>
    </citation>
    <scope>NUCLEOTIDE SEQUENCE [LARGE SCALE GENOMIC DNA]</scope>
    <source>
        <strain evidence="8 9">LaAM-08-1</strain>
    </source>
</reference>
<feature type="region of interest" description="Disordered" evidence="5">
    <location>
        <begin position="29"/>
        <end position="66"/>
    </location>
</feature>
<dbReference type="InterPro" id="IPR008427">
    <property type="entry name" value="Extracellular_membr_CFEM_dom"/>
</dbReference>
<feature type="compositionally biased region" description="Low complexity" evidence="5">
    <location>
        <begin position="29"/>
        <end position="62"/>
    </location>
</feature>
<dbReference type="Proteomes" id="UP000054477">
    <property type="component" value="Unassembled WGS sequence"/>
</dbReference>
<keyword evidence="3 6" id="KW-0732">Signal</keyword>
<accession>A0A0C9Y6J9</accession>
<evidence type="ECO:0000313" key="8">
    <source>
        <dbReference type="EMBL" id="KIK05857.1"/>
    </source>
</evidence>
<name>A0A0C9Y6J9_9AGAR</name>
<dbReference type="EMBL" id="KN838557">
    <property type="protein sequence ID" value="KIK05857.1"/>
    <property type="molecule type" value="Genomic_DNA"/>
</dbReference>
<protein>
    <recommendedName>
        <fullName evidence="7">CFEM domain-containing protein</fullName>
    </recommendedName>
</protein>
<evidence type="ECO:0000259" key="7">
    <source>
        <dbReference type="PROSITE" id="PS52012"/>
    </source>
</evidence>
<reference evidence="9" key="2">
    <citation type="submission" date="2015-01" db="EMBL/GenBank/DDBJ databases">
        <title>Evolutionary Origins and Diversification of the Mycorrhizal Mutualists.</title>
        <authorList>
            <consortium name="DOE Joint Genome Institute"/>
            <consortium name="Mycorrhizal Genomics Consortium"/>
            <person name="Kohler A."/>
            <person name="Kuo A."/>
            <person name="Nagy L.G."/>
            <person name="Floudas D."/>
            <person name="Copeland A."/>
            <person name="Barry K.W."/>
            <person name="Cichocki N."/>
            <person name="Veneault-Fourrey C."/>
            <person name="LaButti K."/>
            <person name="Lindquist E.A."/>
            <person name="Lipzen A."/>
            <person name="Lundell T."/>
            <person name="Morin E."/>
            <person name="Murat C."/>
            <person name="Riley R."/>
            <person name="Ohm R."/>
            <person name="Sun H."/>
            <person name="Tunlid A."/>
            <person name="Henrissat B."/>
            <person name="Grigoriev I.V."/>
            <person name="Hibbett D.S."/>
            <person name="Martin F."/>
        </authorList>
    </citation>
    <scope>NUCLEOTIDE SEQUENCE [LARGE SCALE GENOMIC DNA]</scope>
    <source>
        <strain evidence="9">LaAM-08-1</strain>
    </source>
</reference>
<dbReference type="PROSITE" id="PS52012">
    <property type="entry name" value="CFEM"/>
    <property type="match status" value="1"/>
</dbReference>
<evidence type="ECO:0000313" key="9">
    <source>
        <dbReference type="Proteomes" id="UP000054477"/>
    </source>
</evidence>
<feature type="region of interest" description="Disordered" evidence="5">
    <location>
        <begin position="134"/>
        <end position="170"/>
    </location>
</feature>
<gene>
    <name evidence="8" type="ORF">K443DRAFT_90723</name>
</gene>